<sequence>MRIIQIIDSLEAGGAERMAVNYANVLASQIDFSGLIATRKEGTLLSDLDSKVNYLFLKKKRSFDLKALFVLRSYVVENKVSVVHAHSSSFFLAFLLKLVYPSIRILWHDHYGESEFLNSRPTFVFRMTLPFFKGVISVNQKLKQWVEQKIHCKNAIYLANFASTENEFKGKTVLKGVTGKRIVSLANLRPQKNHFLLLEVAKILRETHPEWTFHLVGKDFEDNYSSEIKKLIVEYDLKDQVFVYGSKNDVENIVQQASICVLTSKSEGLPVALLEYARGEKPVVVTDVGNMPEVVQNGKNGFVVPHNAELFCAAIVELIENEALRDDFGAAIYNTVLNSYSEEVIIKQYLKWVQQQSK</sequence>
<dbReference type="InterPro" id="IPR028098">
    <property type="entry name" value="Glyco_trans_4-like_N"/>
</dbReference>
<dbReference type="Gene3D" id="3.40.50.2000">
    <property type="entry name" value="Glycogen Phosphorylase B"/>
    <property type="match status" value="2"/>
</dbReference>
<dbReference type="PANTHER" id="PTHR12526:SF630">
    <property type="entry name" value="GLYCOSYLTRANSFERASE"/>
    <property type="match status" value="1"/>
</dbReference>
<keyword evidence="4" id="KW-1185">Reference proteome</keyword>
<organism evidence="3 4">
    <name type="scientific">Flavobacterium hiemivividum</name>
    <dbReference type="NCBI Taxonomy" id="2541734"/>
    <lineage>
        <taxon>Bacteria</taxon>
        <taxon>Pseudomonadati</taxon>
        <taxon>Bacteroidota</taxon>
        <taxon>Flavobacteriia</taxon>
        <taxon>Flavobacteriales</taxon>
        <taxon>Flavobacteriaceae</taxon>
        <taxon>Flavobacterium</taxon>
    </lineage>
</organism>
<dbReference type="EMBL" id="SMFO01000004">
    <property type="protein sequence ID" value="TDE04597.1"/>
    <property type="molecule type" value="Genomic_DNA"/>
</dbReference>
<feature type="domain" description="Glycosyltransferase subfamily 4-like N-terminal" evidence="2">
    <location>
        <begin position="13"/>
        <end position="153"/>
    </location>
</feature>
<name>A0A4R5CXT3_9FLAO</name>
<evidence type="ECO:0000313" key="4">
    <source>
        <dbReference type="Proteomes" id="UP000294597"/>
    </source>
</evidence>
<dbReference type="Pfam" id="PF00534">
    <property type="entry name" value="Glycos_transf_1"/>
    <property type="match status" value="1"/>
</dbReference>
<dbReference type="RefSeq" id="WP_132110276.1">
    <property type="nucleotide sequence ID" value="NZ_SMFO01000004.1"/>
</dbReference>
<dbReference type="GO" id="GO:0016757">
    <property type="term" value="F:glycosyltransferase activity"/>
    <property type="evidence" value="ECO:0007669"/>
    <property type="project" value="InterPro"/>
</dbReference>
<accession>A0A4R5CXT3</accession>
<comment type="caution">
    <text evidence="3">The sequence shown here is derived from an EMBL/GenBank/DDBJ whole genome shotgun (WGS) entry which is preliminary data.</text>
</comment>
<dbReference type="InterPro" id="IPR001296">
    <property type="entry name" value="Glyco_trans_1"/>
</dbReference>
<dbReference type="Proteomes" id="UP000294597">
    <property type="component" value="Unassembled WGS sequence"/>
</dbReference>
<evidence type="ECO:0000313" key="3">
    <source>
        <dbReference type="EMBL" id="TDE04597.1"/>
    </source>
</evidence>
<dbReference type="SUPFAM" id="SSF53756">
    <property type="entry name" value="UDP-Glycosyltransferase/glycogen phosphorylase"/>
    <property type="match status" value="1"/>
</dbReference>
<evidence type="ECO:0000259" key="2">
    <source>
        <dbReference type="Pfam" id="PF13439"/>
    </source>
</evidence>
<evidence type="ECO:0000259" key="1">
    <source>
        <dbReference type="Pfam" id="PF00534"/>
    </source>
</evidence>
<proteinExistence type="predicted"/>
<feature type="domain" description="Glycosyl transferase family 1" evidence="1">
    <location>
        <begin position="176"/>
        <end position="333"/>
    </location>
</feature>
<keyword evidence="3" id="KW-0808">Transferase</keyword>
<gene>
    <name evidence="3" type="ORF">E0F98_08075</name>
</gene>
<protein>
    <submittedName>
        <fullName evidence="3">Glycosyltransferase</fullName>
    </submittedName>
</protein>
<dbReference type="PANTHER" id="PTHR12526">
    <property type="entry name" value="GLYCOSYLTRANSFERASE"/>
    <property type="match status" value="1"/>
</dbReference>
<dbReference type="Pfam" id="PF13439">
    <property type="entry name" value="Glyco_transf_4"/>
    <property type="match status" value="1"/>
</dbReference>
<reference evidence="3 4" key="1">
    <citation type="submission" date="2019-03" db="EMBL/GenBank/DDBJ databases">
        <title>Flavobacterium TSA-D2 sp. nov., isolated from arctic soil.</title>
        <authorList>
            <person name="Chaudhary D.K."/>
        </authorList>
    </citation>
    <scope>NUCLEOTIDE SEQUENCE [LARGE SCALE GENOMIC DNA]</scope>
    <source>
        <strain evidence="3 4">TSA-D2</strain>
    </source>
</reference>
<dbReference type="AlphaFoldDB" id="A0A4R5CXT3"/>